<evidence type="ECO:0000256" key="4">
    <source>
        <dbReference type="SAM" id="Coils"/>
    </source>
</evidence>
<dbReference type="SUPFAM" id="SSF109993">
    <property type="entry name" value="VPS9 domain"/>
    <property type="match status" value="1"/>
</dbReference>
<evidence type="ECO:0000313" key="8">
    <source>
        <dbReference type="EMBL" id="ELU05352.1"/>
    </source>
</evidence>
<dbReference type="EMBL" id="KB301608">
    <property type="protein sequence ID" value="ELU05352.1"/>
    <property type="molecule type" value="Genomic_DNA"/>
</dbReference>
<keyword evidence="3" id="KW-0862">Zinc</keyword>
<accession>R7UN30</accession>
<dbReference type="GO" id="GO:0016192">
    <property type="term" value="P:vesicle-mediated transport"/>
    <property type="evidence" value="ECO:0007669"/>
    <property type="project" value="InterPro"/>
</dbReference>
<dbReference type="Pfam" id="PF02204">
    <property type="entry name" value="VPS9"/>
    <property type="match status" value="1"/>
</dbReference>
<dbReference type="PROSITE" id="PS51036">
    <property type="entry name" value="ZF_A20"/>
    <property type="match status" value="1"/>
</dbReference>
<dbReference type="Pfam" id="PF18151">
    <property type="entry name" value="DUF5601"/>
    <property type="match status" value="1"/>
</dbReference>
<dbReference type="GO" id="GO:0005829">
    <property type="term" value="C:cytosol"/>
    <property type="evidence" value="ECO:0007669"/>
    <property type="project" value="TreeGrafter"/>
</dbReference>
<evidence type="ECO:0000313" key="9">
    <source>
        <dbReference type="EnsemblMetazoa" id="CapteP170742"/>
    </source>
</evidence>
<dbReference type="HOGENOM" id="CLU_018416_1_1_1"/>
<protein>
    <recommendedName>
        <fullName evidence="11">Rab5 GDP/GTP exchange factor</fullName>
    </recommendedName>
</protein>
<evidence type="ECO:0008006" key="11">
    <source>
        <dbReference type="Google" id="ProtNLM"/>
    </source>
</evidence>
<reference evidence="9" key="3">
    <citation type="submission" date="2015-06" db="UniProtKB">
        <authorList>
            <consortium name="EnsemblMetazoa"/>
        </authorList>
    </citation>
    <scope>IDENTIFICATION</scope>
</reference>
<keyword evidence="4" id="KW-0175">Coiled coil</keyword>
<feature type="region of interest" description="Disordered" evidence="5">
    <location>
        <begin position="491"/>
        <end position="523"/>
    </location>
</feature>
<dbReference type="EnsemblMetazoa" id="CapteT170742">
    <property type="protein sequence ID" value="CapteP170742"/>
    <property type="gene ID" value="CapteG170742"/>
</dbReference>
<evidence type="ECO:0000256" key="5">
    <source>
        <dbReference type="SAM" id="MobiDB-lite"/>
    </source>
</evidence>
<feature type="region of interest" description="Disordered" evidence="5">
    <location>
        <begin position="49"/>
        <end position="73"/>
    </location>
</feature>
<dbReference type="GO" id="GO:0030139">
    <property type="term" value="C:endocytic vesicle"/>
    <property type="evidence" value="ECO:0007669"/>
    <property type="project" value="TreeGrafter"/>
</dbReference>
<dbReference type="InterPro" id="IPR045046">
    <property type="entry name" value="Vps9-like"/>
</dbReference>
<dbReference type="OMA" id="GHYQANV"/>
<feature type="domain" description="A20-type" evidence="6">
    <location>
        <begin position="13"/>
        <end position="47"/>
    </location>
</feature>
<keyword evidence="1" id="KW-0479">Metal-binding</keyword>
<dbReference type="InterPro" id="IPR003123">
    <property type="entry name" value="VPS9"/>
</dbReference>
<dbReference type="GO" id="GO:0005085">
    <property type="term" value="F:guanyl-nucleotide exchange factor activity"/>
    <property type="evidence" value="ECO:0007669"/>
    <property type="project" value="InterPro"/>
</dbReference>
<dbReference type="Gene3D" id="1.20.1050.80">
    <property type="entry name" value="VPS9 domain"/>
    <property type="match status" value="1"/>
</dbReference>
<dbReference type="AlphaFoldDB" id="R7UN30"/>
<dbReference type="GO" id="GO:0003677">
    <property type="term" value="F:DNA binding"/>
    <property type="evidence" value="ECO:0007669"/>
    <property type="project" value="InterPro"/>
</dbReference>
<dbReference type="OrthoDB" id="300289at2759"/>
<proteinExistence type="predicted"/>
<dbReference type="InterPro" id="IPR037191">
    <property type="entry name" value="VPS9_dom_sf"/>
</dbReference>
<keyword evidence="10" id="KW-1185">Reference proteome</keyword>
<evidence type="ECO:0000256" key="2">
    <source>
        <dbReference type="ARBA" id="ARBA00022771"/>
    </source>
</evidence>
<dbReference type="EMBL" id="AMQN01007878">
    <property type="status" value="NOT_ANNOTATED_CDS"/>
    <property type="molecule type" value="Genomic_DNA"/>
</dbReference>
<dbReference type="SMART" id="SM00167">
    <property type="entry name" value="VPS9"/>
    <property type="match status" value="1"/>
</dbReference>
<reference evidence="10" key="1">
    <citation type="submission" date="2012-12" db="EMBL/GenBank/DDBJ databases">
        <authorList>
            <person name="Hellsten U."/>
            <person name="Grimwood J."/>
            <person name="Chapman J.A."/>
            <person name="Shapiro H."/>
            <person name="Aerts A."/>
            <person name="Otillar R.P."/>
            <person name="Terry A.Y."/>
            <person name="Boore J.L."/>
            <person name="Simakov O."/>
            <person name="Marletaz F."/>
            <person name="Cho S.-J."/>
            <person name="Edsinger-Gonzales E."/>
            <person name="Havlak P."/>
            <person name="Kuo D.-H."/>
            <person name="Larsson T."/>
            <person name="Lv J."/>
            <person name="Arendt D."/>
            <person name="Savage R."/>
            <person name="Osoegawa K."/>
            <person name="de Jong P."/>
            <person name="Lindberg D.R."/>
            <person name="Seaver E.C."/>
            <person name="Weisblat D.A."/>
            <person name="Putnam N.H."/>
            <person name="Grigoriev I.V."/>
            <person name="Rokhsar D.S."/>
        </authorList>
    </citation>
    <scope>NUCLEOTIDE SEQUENCE</scope>
    <source>
        <strain evidence="10">I ESC-2004</strain>
    </source>
</reference>
<evidence type="ECO:0000259" key="7">
    <source>
        <dbReference type="PROSITE" id="PS51205"/>
    </source>
</evidence>
<reference evidence="8 10" key="2">
    <citation type="journal article" date="2013" name="Nature">
        <title>Insights into bilaterian evolution from three spiralian genomes.</title>
        <authorList>
            <person name="Simakov O."/>
            <person name="Marletaz F."/>
            <person name="Cho S.J."/>
            <person name="Edsinger-Gonzales E."/>
            <person name="Havlak P."/>
            <person name="Hellsten U."/>
            <person name="Kuo D.H."/>
            <person name="Larsson T."/>
            <person name="Lv J."/>
            <person name="Arendt D."/>
            <person name="Savage R."/>
            <person name="Osoegawa K."/>
            <person name="de Jong P."/>
            <person name="Grimwood J."/>
            <person name="Chapman J.A."/>
            <person name="Shapiro H."/>
            <person name="Aerts A."/>
            <person name="Otillar R.P."/>
            <person name="Terry A.Y."/>
            <person name="Boore J.L."/>
            <person name="Grigoriev I.V."/>
            <person name="Lindberg D.R."/>
            <person name="Seaver E.C."/>
            <person name="Weisblat D.A."/>
            <person name="Putnam N.H."/>
            <person name="Rokhsar D.S."/>
        </authorList>
    </citation>
    <scope>NUCLEOTIDE SEQUENCE</scope>
    <source>
        <strain evidence="8 10">I ESC-2004</strain>
    </source>
</reference>
<dbReference type="PANTHER" id="PTHR23101:SF122">
    <property type="entry name" value="RABAPTIN-5-ASSOCIATED EXCHANGE FACTOR FOR RAB5"/>
    <property type="match status" value="1"/>
</dbReference>
<name>R7UN30_CAPTE</name>
<dbReference type="GO" id="GO:0031267">
    <property type="term" value="F:small GTPase binding"/>
    <property type="evidence" value="ECO:0007669"/>
    <property type="project" value="TreeGrafter"/>
</dbReference>
<dbReference type="Gene3D" id="1.10.246.120">
    <property type="match status" value="1"/>
</dbReference>
<evidence type="ECO:0000259" key="6">
    <source>
        <dbReference type="PROSITE" id="PS51036"/>
    </source>
</evidence>
<evidence type="ECO:0000256" key="3">
    <source>
        <dbReference type="ARBA" id="ARBA00022833"/>
    </source>
</evidence>
<dbReference type="PANTHER" id="PTHR23101">
    <property type="entry name" value="RAB GDP/GTP EXCHANGE FACTOR"/>
    <property type="match status" value="1"/>
</dbReference>
<dbReference type="SMART" id="SM00259">
    <property type="entry name" value="ZnF_A20"/>
    <property type="match status" value="1"/>
</dbReference>
<dbReference type="PROSITE" id="PS51205">
    <property type="entry name" value="VPS9"/>
    <property type="match status" value="1"/>
</dbReference>
<dbReference type="GO" id="GO:0008270">
    <property type="term" value="F:zinc ion binding"/>
    <property type="evidence" value="ECO:0007669"/>
    <property type="project" value="UniProtKB-KW"/>
</dbReference>
<sequence>MSRITKSKTIKIDESVLLCKNGCGFYGYPAWKGYCSKCWREVFSKESQQHDAAKQKRGVQPFGRRQSPQPAPVDAFSKFEEKKKVQSEKRKQTVRSIFKKSPQNTLQEPMAEKSVRKVSAEIQQIGEEFADFLKSLRKPEAALDASKQLKYFIEKIQGMPDSPVEDLSESVVNFYQSLSDRIHSKSIYKGLSQESVDLLMDYAEKYLLIRLYRVLFCPLTTDDEDKDLAIQTRIRSLHWINVHLLDAQIDEQQGNVAELIEKAITSIIEMDTMKAPQQKLECIVRCSKSIFECLRVSKGAPASADEFLPALIYVVLKANPPFLQSNIQFITRFANPNRLMSGEAGYYFTNLCCVVSFIENLNADSLSMPQDEFDRYMSGEAVPHDPTKQYSCEGLRLMHQNLSSLGELRSQLECLMAEALQLQQDNVDFKENFKREIGAVMLRTPLVLKPRKVKVNIDEEEDSDVSSRLPPPLMPEVVGVGGILSQPMISCNTQSSDFNESNNNGHSPDPVEFGEFSSHDNPL</sequence>
<feature type="compositionally biased region" description="Polar residues" evidence="5">
    <location>
        <begin position="491"/>
        <end position="506"/>
    </location>
</feature>
<evidence type="ECO:0000313" key="10">
    <source>
        <dbReference type="Proteomes" id="UP000014760"/>
    </source>
</evidence>
<dbReference type="STRING" id="283909.R7UN30"/>
<feature type="coiled-coil region" evidence="4">
    <location>
        <begin position="405"/>
        <end position="432"/>
    </location>
</feature>
<dbReference type="InterPro" id="IPR041545">
    <property type="entry name" value="DUF5601"/>
</dbReference>
<dbReference type="Proteomes" id="UP000014760">
    <property type="component" value="Unassembled WGS sequence"/>
</dbReference>
<keyword evidence="2" id="KW-0863">Zinc-finger</keyword>
<dbReference type="Gene3D" id="1.20.5.4770">
    <property type="match status" value="1"/>
</dbReference>
<gene>
    <name evidence="8" type="ORF">CAPTEDRAFT_170742</name>
</gene>
<feature type="domain" description="VPS9" evidence="7">
    <location>
        <begin position="224"/>
        <end position="367"/>
    </location>
</feature>
<dbReference type="SUPFAM" id="SSF57716">
    <property type="entry name" value="Glucocorticoid receptor-like (DNA-binding domain)"/>
    <property type="match status" value="1"/>
</dbReference>
<dbReference type="FunCoup" id="R7UN30">
    <property type="interactions" value="666"/>
</dbReference>
<dbReference type="Pfam" id="PF01754">
    <property type="entry name" value="zf-A20"/>
    <property type="match status" value="1"/>
</dbReference>
<dbReference type="InterPro" id="IPR002653">
    <property type="entry name" value="Znf_A20"/>
</dbReference>
<organism evidence="8">
    <name type="scientific">Capitella teleta</name>
    <name type="common">Polychaete worm</name>
    <dbReference type="NCBI Taxonomy" id="283909"/>
    <lineage>
        <taxon>Eukaryota</taxon>
        <taxon>Metazoa</taxon>
        <taxon>Spiralia</taxon>
        <taxon>Lophotrochozoa</taxon>
        <taxon>Annelida</taxon>
        <taxon>Polychaeta</taxon>
        <taxon>Sedentaria</taxon>
        <taxon>Scolecida</taxon>
        <taxon>Capitellidae</taxon>
        <taxon>Capitella</taxon>
    </lineage>
</organism>
<evidence type="ECO:0000256" key="1">
    <source>
        <dbReference type="ARBA" id="ARBA00022723"/>
    </source>
</evidence>